<proteinExistence type="predicted"/>
<sequence>MGKLTPPEERAAELRARLSGQAPSRSSRRIAREASTLSNPMFTAALHAASRDARRAELSPTEARLVRMLKIFATDEEVAKYGKIYTKTKAQAGKGTLSDTIFSGVSLNMDGDTPYTEADMVVDAKAMTGDFLSMPESKVIDITTIDTGCIDSSEYMEALSGAGSGITVLSALKPEEKEAEPTYFEGAVDEHFTGHIECWEADDSGDSFYNRMAQTLKDISDLPIKAAVNANAADDWGDKYGSTGKGAEILALIGILGRLVAALLEWLTNDDDLVFRRELAFTTPALISWSRRNNGELLFMFDGGSQGKHELWIKCEATPRSTGILSGWKFSSRSITAAPVVAGSPSDGISLVNFNNELCGVFRGSNDVSHWTKYDGRNSKWSSPTPISNCAIRSGSRPAVATYNDRLYCLYRHHEDNGLYCMSTSNGNNWTTPVYAGGNRGFTNDGPALSLISSSIKTDKSPAVGVYKGSIHCLIRYHDHNTLWVSKYNGSSWTSFQDLGGKAYSASQMAITSAGNMTVGWSSGTDYLINFKDCDTNGNWSSTISWWNNFCISGSPGMANWDGALWVYAGLASV</sequence>
<gene>
    <name evidence="1" type="ORF">BPAE_0380g00040</name>
</gene>
<dbReference type="EMBL" id="PQXI01000378">
    <property type="protein sequence ID" value="TGO18473.1"/>
    <property type="molecule type" value="Genomic_DNA"/>
</dbReference>
<evidence type="ECO:0008006" key="3">
    <source>
        <dbReference type="Google" id="ProtNLM"/>
    </source>
</evidence>
<organism evidence="1 2">
    <name type="scientific">Botrytis paeoniae</name>
    <dbReference type="NCBI Taxonomy" id="278948"/>
    <lineage>
        <taxon>Eukaryota</taxon>
        <taxon>Fungi</taxon>
        <taxon>Dikarya</taxon>
        <taxon>Ascomycota</taxon>
        <taxon>Pezizomycotina</taxon>
        <taxon>Leotiomycetes</taxon>
        <taxon>Helotiales</taxon>
        <taxon>Sclerotiniaceae</taxon>
        <taxon>Botrytis</taxon>
    </lineage>
</organism>
<evidence type="ECO:0000313" key="2">
    <source>
        <dbReference type="Proteomes" id="UP000297910"/>
    </source>
</evidence>
<keyword evidence="2" id="KW-1185">Reference proteome</keyword>
<dbReference type="SUPFAM" id="SSF89372">
    <property type="entry name" value="Fucose-specific lectin"/>
    <property type="match status" value="2"/>
</dbReference>
<name>A0A4Z1F6R3_9HELO</name>
<reference evidence="1 2" key="1">
    <citation type="submission" date="2017-12" db="EMBL/GenBank/DDBJ databases">
        <title>Comparative genomics of Botrytis spp.</title>
        <authorList>
            <person name="Valero-Jimenez C.A."/>
            <person name="Tapia P."/>
            <person name="Veloso J."/>
            <person name="Silva-Moreno E."/>
            <person name="Staats M."/>
            <person name="Valdes J.H."/>
            <person name="Van Kan J.A.L."/>
        </authorList>
    </citation>
    <scope>NUCLEOTIDE SEQUENCE [LARGE SCALE GENOMIC DNA]</scope>
    <source>
        <strain evidence="1 2">Bp0003</strain>
    </source>
</reference>
<accession>A0A4Z1F6R3</accession>
<dbReference type="AlphaFoldDB" id="A0A4Z1F6R3"/>
<evidence type="ECO:0000313" key="1">
    <source>
        <dbReference type="EMBL" id="TGO18473.1"/>
    </source>
</evidence>
<protein>
    <recommendedName>
        <fullName evidence="3">Fucose-specific lectin</fullName>
    </recommendedName>
</protein>
<dbReference type="CDD" id="cd15482">
    <property type="entry name" value="Sialidase_non-viral"/>
    <property type="match status" value="1"/>
</dbReference>
<comment type="caution">
    <text evidence="1">The sequence shown here is derived from an EMBL/GenBank/DDBJ whole genome shotgun (WGS) entry which is preliminary data.</text>
</comment>
<dbReference type="Proteomes" id="UP000297910">
    <property type="component" value="Unassembled WGS sequence"/>
</dbReference>